<proteinExistence type="predicted"/>
<dbReference type="AlphaFoldDB" id="A0A133V4T4"/>
<dbReference type="GO" id="GO:0016887">
    <property type="term" value="F:ATP hydrolysis activity"/>
    <property type="evidence" value="ECO:0007669"/>
    <property type="project" value="InterPro"/>
</dbReference>
<dbReference type="Gene3D" id="3.40.50.300">
    <property type="entry name" value="P-loop containing nucleotide triphosphate hydrolases"/>
    <property type="match status" value="1"/>
</dbReference>
<organism evidence="2 3">
    <name type="scientific">candidate division MSBL1 archaeon SCGC-AAA261D19</name>
    <dbReference type="NCBI Taxonomy" id="1698273"/>
    <lineage>
        <taxon>Archaea</taxon>
        <taxon>Methanobacteriati</taxon>
        <taxon>Methanobacteriota</taxon>
        <taxon>candidate division MSBL1</taxon>
    </lineage>
</organism>
<dbReference type="EMBL" id="LHXX01000051">
    <property type="protein sequence ID" value="KXB01427.1"/>
    <property type="molecule type" value="Genomic_DNA"/>
</dbReference>
<dbReference type="InterPro" id="IPR027417">
    <property type="entry name" value="P-loop_NTPase"/>
</dbReference>
<gene>
    <name evidence="2" type="ORF">AKJ43_03385</name>
</gene>
<dbReference type="PANTHER" id="PTHR37291">
    <property type="entry name" value="5-METHYLCYTOSINE-SPECIFIC RESTRICTION ENZYME B"/>
    <property type="match status" value="1"/>
</dbReference>
<sequence>SKLPDDLSLEDKKTVLKHTEMDQFFQYWHEKLQSRNYWKVAPGKGAKYWDEFRNNNVMAIGFLHDVDYTELEKEDDIKQKFVEEGASTREAAQRTRSVKSFKEIKKGDIIFVNKGKQSILAIAEVTGDYEYKPDALPDSGFPHMYRVNWLKIKEIELPKMQNRWQITTLPIKPGKAIDLSGFFELEQRLRVWFENTALDSHSPQRGWDFKECLASPRRDEGGGDRYREMRSCEPGDLVLHYLQDEDKIVGISEVADSNEKHEALPEDMDERWASRPGYRVPLRGYKELKPPLDRSEFLNKERYEKQLKKAREEAEEGELKIVYSSNLEDFTQGVYLSMVPPSFQWVLNDAYQRVAGQQLLPRPLAKEARGIEGREENVGRKILGDLLQEEKNPDIYKMALAFLLSGKNVVFYGAPATGKTRAAELICKCVCGEGNYRIETANSEWGHHDVVGGYTPSSEGGWELKEGFLTEAADECRKSIIEGNTPYWLIVDELNRANLDQAFGKVFTLLDIDYREESPLLEKDEKEIYMPLCFRILATMNVYDKALLFNLGYAFMRRFAFIKVPSLVKEHEEKLWREEEMEAVEYVPDMDLKDIVKNVVVNHLEKKDKNNDAVLVHPKLTKVDIQERMSELLQKSELKIGDLDFIDVLLLFSRETTKNIVEIGQAIVMDAAKFIVTYSILFPDDVSPKVIDEAISAYLLPQFEYYMPQLRKAESFREEKYRKNFEKVVNLASNLGLQKTKEMLDDASERLRVI</sequence>
<feature type="domain" description="ATPase dynein-related AAA" evidence="1">
    <location>
        <begin position="408"/>
        <end position="559"/>
    </location>
</feature>
<dbReference type="InterPro" id="IPR052934">
    <property type="entry name" value="Methyl-DNA_Rec/Restrict_Enz"/>
</dbReference>
<dbReference type="InterPro" id="IPR011704">
    <property type="entry name" value="ATPase_dyneun-rel_AAA"/>
</dbReference>
<evidence type="ECO:0000313" key="2">
    <source>
        <dbReference type="EMBL" id="KXB01427.1"/>
    </source>
</evidence>
<name>A0A133V4T4_9EURY</name>
<protein>
    <recommendedName>
        <fullName evidence="1">ATPase dynein-related AAA domain-containing protein</fullName>
    </recommendedName>
</protein>
<dbReference type="GO" id="GO:0005524">
    <property type="term" value="F:ATP binding"/>
    <property type="evidence" value="ECO:0007669"/>
    <property type="project" value="InterPro"/>
</dbReference>
<feature type="non-terminal residue" evidence="2">
    <location>
        <position position="1"/>
    </location>
</feature>
<evidence type="ECO:0000313" key="3">
    <source>
        <dbReference type="Proteomes" id="UP000070400"/>
    </source>
</evidence>
<reference evidence="2 3" key="1">
    <citation type="journal article" date="2016" name="Sci. Rep.">
        <title>Metabolic traits of an uncultured archaeal lineage -MSBL1- from brine pools of the Red Sea.</title>
        <authorList>
            <person name="Mwirichia R."/>
            <person name="Alam I."/>
            <person name="Rashid M."/>
            <person name="Vinu M."/>
            <person name="Ba-Alawi W."/>
            <person name="Anthony Kamau A."/>
            <person name="Kamanda Ngugi D."/>
            <person name="Goker M."/>
            <person name="Klenk H.P."/>
            <person name="Bajic V."/>
            <person name="Stingl U."/>
        </authorList>
    </citation>
    <scope>NUCLEOTIDE SEQUENCE [LARGE SCALE GENOMIC DNA]</scope>
    <source>
        <strain evidence="2">SCGC-AAA261D19</strain>
    </source>
</reference>
<dbReference type="Proteomes" id="UP000070400">
    <property type="component" value="Unassembled WGS sequence"/>
</dbReference>
<evidence type="ECO:0000259" key="1">
    <source>
        <dbReference type="Pfam" id="PF07728"/>
    </source>
</evidence>
<dbReference type="PATRIC" id="fig|1698273.3.peg.680"/>
<dbReference type="SUPFAM" id="SSF52540">
    <property type="entry name" value="P-loop containing nucleoside triphosphate hydrolases"/>
    <property type="match status" value="1"/>
</dbReference>
<accession>A0A133V4T4</accession>
<dbReference type="Pfam" id="PF07728">
    <property type="entry name" value="AAA_5"/>
    <property type="match status" value="1"/>
</dbReference>
<keyword evidence="3" id="KW-1185">Reference proteome</keyword>
<dbReference type="PANTHER" id="PTHR37291:SF1">
    <property type="entry name" value="TYPE IV METHYL-DIRECTED RESTRICTION ENZYME ECOKMCRB SUBUNIT"/>
    <property type="match status" value="1"/>
</dbReference>
<comment type="caution">
    <text evidence="2">The sequence shown here is derived from an EMBL/GenBank/DDBJ whole genome shotgun (WGS) entry which is preliminary data.</text>
</comment>